<reference evidence="4 5" key="1">
    <citation type="submission" date="2014-04" db="EMBL/GenBank/DDBJ databases">
        <title>Genome assembly of Hyalangium minutum DSM 14724.</title>
        <authorList>
            <person name="Sharma G."/>
            <person name="Subramanian S."/>
        </authorList>
    </citation>
    <scope>NUCLEOTIDE SEQUENCE [LARGE SCALE GENOMIC DNA]</scope>
    <source>
        <strain evidence="4 5">DSM 14724</strain>
    </source>
</reference>
<dbReference type="Gene3D" id="3.40.140.10">
    <property type="entry name" value="Cytidine Deaminase, domain 2"/>
    <property type="match status" value="1"/>
</dbReference>
<keyword evidence="2" id="KW-0862">Zinc</keyword>
<dbReference type="STRING" id="394096.DB31_8074"/>
<dbReference type="GO" id="GO:0008270">
    <property type="term" value="F:zinc ion binding"/>
    <property type="evidence" value="ECO:0007669"/>
    <property type="project" value="InterPro"/>
</dbReference>
<dbReference type="Pfam" id="PF00383">
    <property type="entry name" value="dCMP_cyt_deam_1"/>
    <property type="match status" value="1"/>
</dbReference>
<sequence>MDHTYLQRAVELALQSEREGNLPVGALIVLDGQVIAEGMSTVLHPVYNPGAHAETSAIAAVDKALWPRAGEMTCYSTLEPCVMCMGALLLHGVGRVVFGAIDVQGGAGCVLPHLPPYYAGRKVFDWVGPLMPEVCDPLYRRTDAGFARLPCGRDGLDSRSR</sequence>
<dbReference type="RefSeq" id="WP_169787079.1">
    <property type="nucleotide sequence ID" value="NZ_JMCB01000007.1"/>
</dbReference>
<accession>A0A085WIS8</accession>
<keyword evidence="1" id="KW-0479">Metal-binding</keyword>
<keyword evidence="5" id="KW-1185">Reference proteome</keyword>
<evidence type="ECO:0000256" key="1">
    <source>
        <dbReference type="ARBA" id="ARBA00022723"/>
    </source>
</evidence>
<dbReference type="InterPro" id="IPR016193">
    <property type="entry name" value="Cytidine_deaminase-like"/>
</dbReference>
<dbReference type="CDD" id="cd01285">
    <property type="entry name" value="nucleoside_deaminase"/>
    <property type="match status" value="1"/>
</dbReference>
<name>A0A085WIS8_9BACT</name>
<dbReference type="EMBL" id="JMCB01000007">
    <property type="protein sequence ID" value="KFE67591.1"/>
    <property type="molecule type" value="Genomic_DNA"/>
</dbReference>
<dbReference type="SUPFAM" id="SSF53927">
    <property type="entry name" value="Cytidine deaminase-like"/>
    <property type="match status" value="1"/>
</dbReference>
<organism evidence="4 5">
    <name type="scientific">Hyalangium minutum</name>
    <dbReference type="NCBI Taxonomy" id="394096"/>
    <lineage>
        <taxon>Bacteria</taxon>
        <taxon>Pseudomonadati</taxon>
        <taxon>Myxococcota</taxon>
        <taxon>Myxococcia</taxon>
        <taxon>Myxococcales</taxon>
        <taxon>Cystobacterineae</taxon>
        <taxon>Archangiaceae</taxon>
        <taxon>Hyalangium</taxon>
    </lineage>
</organism>
<gene>
    <name evidence="4" type="ORF">DB31_8074</name>
</gene>
<dbReference type="PANTHER" id="PTHR11079">
    <property type="entry name" value="CYTOSINE DEAMINASE FAMILY MEMBER"/>
    <property type="match status" value="1"/>
</dbReference>
<dbReference type="GO" id="GO:0016787">
    <property type="term" value="F:hydrolase activity"/>
    <property type="evidence" value="ECO:0007669"/>
    <property type="project" value="InterPro"/>
</dbReference>
<evidence type="ECO:0000259" key="3">
    <source>
        <dbReference type="PROSITE" id="PS51747"/>
    </source>
</evidence>
<dbReference type="Proteomes" id="UP000028725">
    <property type="component" value="Unassembled WGS sequence"/>
</dbReference>
<dbReference type="InterPro" id="IPR016192">
    <property type="entry name" value="APOBEC/CMP_deaminase_Zn-bd"/>
</dbReference>
<dbReference type="PROSITE" id="PS00903">
    <property type="entry name" value="CYT_DCMP_DEAMINASES_1"/>
    <property type="match status" value="1"/>
</dbReference>
<dbReference type="InterPro" id="IPR002125">
    <property type="entry name" value="CMP_dCMP_dom"/>
</dbReference>
<evidence type="ECO:0000313" key="5">
    <source>
        <dbReference type="Proteomes" id="UP000028725"/>
    </source>
</evidence>
<protein>
    <submittedName>
        <fullName evidence="4">tRNA-specific adenosine-34 deaminase</fullName>
    </submittedName>
</protein>
<comment type="caution">
    <text evidence="4">The sequence shown here is derived from an EMBL/GenBank/DDBJ whole genome shotgun (WGS) entry which is preliminary data.</text>
</comment>
<dbReference type="PROSITE" id="PS51747">
    <property type="entry name" value="CYT_DCMP_DEAMINASES_2"/>
    <property type="match status" value="1"/>
</dbReference>
<evidence type="ECO:0000313" key="4">
    <source>
        <dbReference type="EMBL" id="KFE67591.1"/>
    </source>
</evidence>
<evidence type="ECO:0000256" key="2">
    <source>
        <dbReference type="ARBA" id="ARBA00022833"/>
    </source>
</evidence>
<proteinExistence type="predicted"/>
<dbReference type="PANTHER" id="PTHR11079:SF179">
    <property type="entry name" value="TRNA(ADENINE(34)) DEAMINASE, CHLOROPLASTIC"/>
    <property type="match status" value="1"/>
</dbReference>
<dbReference type="AlphaFoldDB" id="A0A085WIS8"/>
<feature type="domain" description="CMP/dCMP-type deaminase" evidence="3">
    <location>
        <begin position="1"/>
        <end position="111"/>
    </location>
</feature>